<feature type="signal peptide" evidence="2">
    <location>
        <begin position="1"/>
        <end position="30"/>
    </location>
</feature>
<keyword evidence="2" id="KW-0732">Signal</keyword>
<proteinExistence type="predicted"/>
<reference evidence="3 4" key="1">
    <citation type="submission" date="2016-07" db="EMBL/GenBank/DDBJ databases">
        <title>High microdiversification within the ubiquitous acI lineage of Actinobacteria.</title>
        <authorList>
            <person name="Neuenschwander S.M."/>
            <person name="Salcher M."/>
            <person name="Ghai R."/>
            <person name="Pernthaler J."/>
        </authorList>
    </citation>
    <scope>NUCLEOTIDE SEQUENCE [LARGE SCALE GENOMIC DNA]</scope>
    <source>
        <strain evidence="3">MMS-IIA-15</strain>
    </source>
</reference>
<dbReference type="KEGG" id="pvn:A7sIIA15_05395"/>
<name>A0A249KU29_9ACTN</name>
<evidence type="ECO:0000256" key="1">
    <source>
        <dbReference type="SAM" id="MobiDB-lite"/>
    </source>
</evidence>
<organism evidence="3 4">
    <name type="scientific">Candidatus Planktophila vernalis</name>
    <dbReference type="NCBI Taxonomy" id="1884907"/>
    <lineage>
        <taxon>Bacteria</taxon>
        <taxon>Bacillati</taxon>
        <taxon>Actinomycetota</taxon>
        <taxon>Actinomycetes</taxon>
        <taxon>Candidatus Nanopelagicales</taxon>
        <taxon>Candidatus Nanopelagicaceae</taxon>
        <taxon>Candidatus Planktophila</taxon>
    </lineage>
</organism>
<evidence type="ECO:0000313" key="4">
    <source>
        <dbReference type="Proteomes" id="UP000217186"/>
    </source>
</evidence>
<sequence length="156" mass="17060">MHHLGMRLRGIALVVISLTLLFSSSINASAEPTPSPSPSPDYQILMNQYRLDLDRYRDLVQAREKARSQINRTFMVAVNDANHEARMTMKVAKTAAIKNEILSKQKIAVTAASVARDAAIAALGALPTPPVKPIKPVEMGTLNKMKNKKSSPSPTR</sequence>
<dbReference type="EMBL" id="CP016776">
    <property type="protein sequence ID" value="ASY20277.1"/>
    <property type="molecule type" value="Genomic_DNA"/>
</dbReference>
<protein>
    <recommendedName>
        <fullName evidence="5">DUF5667 domain-containing protein</fullName>
    </recommendedName>
</protein>
<evidence type="ECO:0008006" key="5">
    <source>
        <dbReference type="Google" id="ProtNLM"/>
    </source>
</evidence>
<accession>A0A249KU29</accession>
<gene>
    <name evidence="3" type="ORF">A7sIIA15_05395</name>
</gene>
<evidence type="ECO:0000313" key="3">
    <source>
        <dbReference type="EMBL" id="ASY20277.1"/>
    </source>
</evidence>
<evidence type="ECO:0000256" key="2">
    <source>
        <dbReference type="SAM" id="SignalP"/>
    </source>
</evidence>
<feature type="region of interest" description="Disordered" evidence="1">
    <location>
        <begin position="135"/>
        <end position="156"/>
    </location>
</feature>
<dbReference type="Proteomes" id="UP000217186">
    <property type="component" value="Chromosome"/>
</dbReference>
<feature type="chain" id="PRO_5013190826" description="DUF5667 domain-containing protein" evidence="2">
    <location>
        <begin position="31"/>
        <end position="156"/>
    </location>
</feature>
<keyword evidence="4" id="KW-1185">Reference proteome</keyword>
<dbReference type="AlphaFoldDB" id="A0A249KU29"/>